<dbReference type="PANTHER" id="PTHR30572">
    <property type="entry name" value="MEMBRANE COMPONENT OF TRANSPORTER-RELATED"/>
    <property type="match status" value="1"/>
</dbReference>
<protein>
    <submittedName>
        <fullName evidence="9">FtsX-like permease family protein</fullName>
    </submittedName>
</protein>
<evidence type="ECO:0000256" key="4">
    <source>
        <dbReference type="ARBA" id="ARBA00022989"/>
    </source>
</evidence>
<evidence type="ECO:0000256" key="3">
    <source>
        <dbReference type="ARBA" id="ARBA00022692"/>
    </source>
</evidence>
<dbReference type="RefSeq" id="WP_054352589.1">
    <property type="nucleotide sequence ID" value="NZ_JAJEQX010000065.1"/>
</dbReference>
<proteinExistence type="inferred from homology"/>
<dbReference type="Proteomes" id="UP001198151">
    <property type="component" value="Unassembled WGS sequence"/>
</dbReference>
<feature type="transmembrane region" description="Helical" evidence="7">
    <location>
        <begin position="243"/>
        <end position="264"/>
    </location>
</feature>
<feature type="transmembrane region" description="Helical" evidence="7">
    <location>
        <begin position="170"/>
        <end position="190"/>
    </location>
</feature>
<evidence type="ECO:0000256" key="7">
    <source>
        <dbReference type="SAM" id="Phobius"/>
    </source>
</evidence>
<evidence type="ECO:0000313" key="9">
    <source>
        <dbReference type="EMBL" id="MCC2256292.1"/>
    </source>
</evidence>
<keyword evidence="4 7" id="KW-1133">Transmembrane helix</keyword>
<reference evidence="9 10" key="1">
    <citation type="submission" date="2021-10" db="EMBL/GenBank/DDBJ databases">
        <title>Anaerobic single-cell dispensing facilitates the cultivation of human gut bacteria.</title>
        <authorList>
            <person name="Afrizal A."/>
        </authorList>
    </citation>
    <scope>NUCLEOTIDE SEQUENCE [LARGE SCALE GENOMIC DNA]</scope>
    <source>
        <strain evidence="9 10">CLA-AA-H200</strain>
    </source>
</reference>
<dbReference type="EMBL" id="JAJEQX010000065">
    <property type="protein sequence ID" value="MCC2256292.1"/>
    <property type="molecule type" value="Genomic_DNA"/>
</dbReference>
<evidence type="ECO:0000256" key="1">
    <source>
        <dbReference type="ARBA" id="ARBA00004651"/>
    </source>
</evidence>
<comment type="similarity">
    <text evidence="6">Belongs to the ABC-4 integral membrane protein family.</text>
</comment>
<dbReference type="InterPro" id="IPR050250">
    <property type="entry name" value="Macrolide_Exporter_MacB"/>
</dbReference>
<evidence type="ECO:0000256" key="6">
    <source>
        <dbReference type="ARBA" id="ARBA00038076"/>
    </source>
</evidence>
<comment type="caution">
    <text evidence="9">The sequence shown here is derived from an EMBL/GenBank/DDBJ whole genome shotgun (WGS) entry which is preliminary data.</text>
</comment>
<keyword evidence="3 7" id="KW-0812">Transmembrane</keyword>
<feature type="transmembrane region" description="Helical" evidence="7">
    <location>
        <begin position="470"/>
        <end position="493"/>
    </location>
</feature>
<feature type="transmembrane region" description="Helical" evidence="7">
    <location>
        <begin position="564"/>
        <end position="587"/>
    </location>
</feature>
<feature type="transmembrane region" description="Helical" evidence="7">
    <location>
        <begin position="21"/>
        <end position="40"/>
    </location>
</feature>
<accession>A0ABS8G243</accession>
<evidence type="ECO:0000259" key="8">
    <source>
        <dbReference type="Pfam" id="PF02687"/>
    </source>
</evidence>
<dbReference type="PANTHER" id="PTHR30572:SF4">
    <property type="entry name" value="ABC TRANSPORTER PERMEASE YTRF"/>
    <property type="match status" value="1"/>
</dbReference>
<keyword evidence="10" id="KW-1185">Reference proteome</keyword>
<evidence type="ECO:0000313" key="10">
    <source>
        <dbReference type="Proteomes" id="UP001198151"/>
    </source>
</evidence>
<evidence type="ECO:0000256" key="2">
    <source>
        <dbReference type="ARBA" id="ARBA00022475"/>
    </source>
</evidence>
<feature type="transmembrane region" description="Helical" evidence="7">
    <location>
        <begin position="524"/>
        <end position="544"/>
    </location>
</feature>
<feature type="transmembrane region" description="Helical" evidence="7">
    <location>
        <begin position="73"/>
        <end position="93"/>
    </location>
</feature>
<feature type="domain" description="ABC3 transporter permease C-terminal" evidence="8">
    <location>
        <begin position="479"/>
        <end position="597"/>
    </location>
</feature>
<feature type="transmembrane region" description="Helical" evidence="7">
    <location>
        <begin position="134"/>
        <end position="158"/>
    </location>
</feature>
<comment type="subcellular location">
    <subcellularLocation>
        <location evidence="1">Cell membrane</location>
        <topology evidence="1">Multi-pass membrane protein</topology>
    </subcellularLocation>
</comment>
<gene>
    <name evidence="9" type="ORF">LKD70_18105</name>
</gene>
<keyword evidence="2" id="KW-1003">Cell membrane</keyword>
<sequence length="605" mass="65814">MRSYLSLIPISAKVHRRQNRMTLLCIIFSVFMVTAIFSMAEMGTRMEQSRLSEKHGDFSLLSSLINTTMGQTLLMTAGVMFLLVLIAGVLMISSSMNSSVAQRTQFFGMMRCIGMSKQQIIRFVRLEALNWCKIAVPIGLVLGVLASWTLCAALRFLVGEEFSNIPLFGISSIGIVSGILVGVITVLLAARIPAKRAAKVSPVVAVSGNTESDKMSHHSVHTGFFKIETALGIHHAVAAKKNLFLMIGSFALSIVLFLSFSVMIDFVDHLMPQSVATSDIDISSSDGANIIDSDMVQTLTNMEGVKQVYGRRSSFDVAAGLKGDTTLSSTVDIVSFDDFDLKALQKDGTLRWGSDLSKVYGDSRYVLATWDRNSSWDVGDTLLVGNEQITIAGLLKYDPFSGDGLTDGKITLITSGETFTRLTGITDYSLIMVQTTSNATDEDVATIGQIVEENGYTMNDKRDQRTSGTYFAFVACVYAFLGIITLVTVLNIVNSISMSVSARIKQYGAMRAVGMDGNQISKMILAEAFTYAFWGCVIGCMIGLPLSKVLYDFLITNHFPYAVWSLPIGALAIIVLFVIVAAVLAAYSPAKRIRTISVTETINEL</sequence>
<organism evidence="9 10">
    <name type="scientific">Ruminococcus turbiniformis</name>
    <dbReference type="NCBI Taxonomy" id="2881258"/>
    <lineage>
        <taxon>Bacteria</taxon>
        <taxon>Bacillati</taxon>
        <taxon>Bacillota</taxon>
        <taxon>Clostridia</taxon>
        <taxon>Eubacteriales</taxon>
        <taxon>Oscillospiraceae</taxon>
        <taxon>Ruminococcus</taxon>
    </lineage>
</organism>
<evidence type="ECO:0000256" key="5">
    <source>
        <dbReference type="ARBA" id="ARBA00023136"/>
    </source>
</evidence>
<dbReference type="Pfam" id="PF02687">
    <property type="entry name" value="FtsX"/>
    <property type="match status" value="2"/>
</dbReference>
<dbReference type="InterPro" id="IPR003838">
    <property type="entry name" value="ABC3_permease_C"/>
</dbReference>
<keyword evidence="5 7" id="KW-0472">Membrane</keyword>
<name>A0ABS8G243_9FIRM</name>
<feature type="domain" description="ABC3 transporter permease C-terminal" evidence="8">
    <location>
        <begin position="79"/>
        <end position="202"/>
    </location>
</feature>